<accession>A0A6I6FHQ9</accession>
<proteinExistence type="predicted"/>
<protein>
    <submittedName>
        <fullName evidence="4">Peptidoglycan-binding protein</fullName>
    </submittedName>
</protein>
<name>A0A6I6FHQ9_9ACTN</name>
<feature type="transmembrane region" description="Helical" evidence="2">
    <location>
        <begin position="48"/>
        <end position="70"/>
    </location>
</feature>
<organism evidence="4 5">
    <name type="scientific">Streptomyces ficellus</name>
    <dbReference type="NCBI Taxonomy" id="1977088"/>
    <lineage>
        <taxon>Bacteria</taxon>
        <taxon>Bacillati</taxon>
        <taxon>Actinomycetota</taxon>
        <taxon>Actinomycetes</taxon>
        <taxon>Kitasatosporales</taxon>
        <taxon>Streptomycetaceae</taxon>
        <taxon>Streptomyces</taxon>
    </lineage>
</organism>
<dbReference type="InterPro" id="IPR036365">
    <property type="entry name" value="PGBD-like_sf"/>
</dbReference>
<feature type="compositionally biased region" description="Basic residues" evidence="1">
    <location>
        <begin position="28"/>
        <end position="46"/>
    </location>
</feature>
<evidence type="ECO:0000313" key="5">
    <source>
        <dbReference type="Proteomes" id="UP000422572"/>
    </source>
</evidence>
<evidence type="ECO:0000256" key="1">
    <source>
        <dbReference type="SAM" id="MobiDB-lite"/>
    </source>
</evidence>
<sequence length="236" mass="24489">MSPAAWTAAEEMRNNGPQHSSGETRSRTAGRGRARSGARRRRKRTGRLPLTAAVAALLCSAAFAGGFWMVKGTDPRAADERPSTALVEDPDGPATSTPAGDAGAPPAGVPDPGSPSHVRGLARQPHPSSGAASASPSATGTGTPTATSSPGTPSASAAPSTAPAGPTLSRHDRGPEVTELQQRFTHLGLWHHPVRDHYNQHLQNTVARFQETHGIQEDPTGVYGPATRRVLESMTP</sequence>
<feature type="region of interest" description="Disordered" evidence="1">
    <location>
        <begin position="75"/>
        <end position="174"/>
    </location>
</feature>
<feature type="region of interest" description="Disordered" evidence="1">
    <location>
        <begin position="1"/>
        <end position="49"/>
    </location>
</feature>
<dbReference type="InterPro" id="IPR036366">
    <property type="entry name" value="PGBDSf"/>
</dbReference>
<dbReference type="Gene3D" id="1.10.101.10">
    <property type="entry name" value="PGBD-like superfamily/PGBD"/>
    <property type="match status" value="1"/>
</dbReference>
<dbReference type="InterPro" id="IPR002477">
    <property type="entry name" value="Peptidoglycan-bd-like"/>
</dbReference>
<gene>
    <name evidence="4" type="ORF">EIZ62_01130</name>
</gene>
<dbReference type="EMBL" id="CP034279">
    <property type="protein sequence ID" value="QGV77008.1"/>
    <property type="molecule type" value="Genomic_DNA"/>
</dbReference>
<dbReference type="KEGG" id="sfic:EIZ62_01130"/>
<dbReference type="SUPFAM" id="SSF47090">
    <property type="entry name" value="PGBD-like"/>
    <property type="match status" value="1"/>
</dbReference>
<feature type="compositionally biased region" description="Low complexity" evidence="1">
    <location>
        <begin position="127"/>
        <end position="167"/>
    </location>
</feature>
<dbReference type="RefSeq" id="WP_156690831.1">
    <property type="nucleotide sequence ID" value="NZ_CP034279.1"/>
</dbReference>
<dbReference type="Pfam" id="PF01471">
    <property type="entry name" value="PG_binding_1"/>
    <property type="match status" value="1"/>
</dbReference>
<reference evidence="4 5" key="1">
    <citation type="submission" date="2018-12" db="EMBL/GenBank/DDBJ databases">
        <title>Complete genome sequence of Streptomyces ficellus NRRL8067, the producer of ficellomycin, feldamycin and nojirimycin.</title>
        <authorList>
            <person name="Zhang H."/>
            <person name="Yue R."/>
            <person name="Liu Y."/>
            <person name="Li M."/>
            <person name="Mu H."/>
            <person name="Zhang J."/>
        </authorList>
    </citation>
    <scope>NUCLEOTIDE SEQUENCE [LARGE SCALE GENOMIC DNA]</scope>
    <source>
        <strain evidence="4 5">NRRL 8067</strain>
    </source>
</reference>
<evidence type="ECO:0000313" key="4">
    <source>
        <dbReference type="EMBL" id="QGV77008.1"/>
    </source>
</evidence>
<evidence type="ECO:0000259" key="3">
    <source>
        <dbReference type="Pfam" id="PF01471"/>
    </source>
</evidence>
<feature type="compositionally biased region" description="Low complexity" evidence="1">
    <location>
        <begin position="92"/>
        <end position="106"/>
    </location>
</feature>
<keyword evidence="5" id="KW-1185">Reference proteome</keyword>
<dbReference type="OrthoDB" id="4226197at2"/>
<keyword evidence="2" id="KW-1133">Transmembrane helix</keyword>
<keyword evidence="2" id="KW-0812">Transmembrane</keyword>
<evidence type="ECO:0000256" key="2">
    <source>
        <dbReference type="SAM" id="Phobius"/>
    </source>
</evidence>
<dbReference type="Proteomes" id="UP000422572">
    <property type="component" value="Chromosome"/>
</dbReference>
<keyword evidence="2" id="KW-0472">Membrane</keyword>
<feature type="domain" description="Peptidoglycan binding-like" evidence="3">
    <location>
        <begin position="173"/>
        <end position="231"/>
    </location>
</feature>
<dbReference type="AlphaFoldDB" id="A0A6I6FHQ9"/>